<dbReference type="Proteomes" id="UP000256257">
    <property type="component" value="Unassembled WGS sequence"/>
</dbReference>
<organism evidence="1 2">
    <name type="scientific">Chryseobacterium pennipullorum</name>
    <dbReference type="NCBI Taxonomy" id="2258963"/>
    <lineage>
        <taxon>Bacteria</taxon>
        <taxon>Pseudomonadati</taxon>
        <taxon>Bacteroidota</taxon>
        <taxon>Flavobacteriia</taxon>
        <taxon>Flavobacteriales</taxon>
        <taxon>Weeksellaceae</taxon>
        <taxon>Chryseobacterium group</taxon>
        <taxon>Chryseobacterium</taxon>
    </lineage>
</organism>
<comment type="caution">
    <text evidence="1">The sequence shown here is derived from an EMBL/GenBank/DDBJ whole genome shotgun (WGS) entry which is preliminary data.</text>
</comment>
<dbReference type="EMBL" id="QNVV01000007">
    <property type="protein sequence ID" value="REC47675.1"/>
    <property type="molecule type" value="Genomic_DNA"/>
</dbReference>
<sequence>MISKEDSDAIRFLAVSFFTGKPMVVLSVHNKFSACGFRNWADTGNNTDFYRTHATAGTALTISIW</sequence>
<reference evidence="1 2" key="1">
    <citation type="submission" date="2018-06" db="EMBL/GenBank/DDBJ databases">
        <title>Novel Chryseobacterium species.</title>
        <authorList>
            <person name="Newman J."/>
            <person name="Hugo C."/>
            <person name="Oosthuizen L."/>
            <person name="Charimba G."/>
        </authorList>
    </citation>
    <scope>NUCLEOTIDE SEQUENCE [LARGE SCALE GENOMIC DNA]</scope>
    <source>
        <strain evidence="1 2">7_F195</strain>
    </source>
</reference>
<keyword evidence="2" id="KW-1185">Reference proteome</keyword>
<proteinExistence type="predicted"/>
<dbReference type="AlphaFoldDB" id="A0A3D9B207"/>
<name>A0A3D9B207_9FLAO</name>
<evidence type="ECO:0000313" key="1">
    <source>
        <dbReference type="EMBL" id="REC47675.1"/>
    </source>
</evidence>
<gene>
    <name evidence="1" type="ORF">DRF67_09410</name>
</gene>
<evidence type="ECO:0000313" key="2">
    <source>
        <dbReference type="Proteomes" id="UP000256257"/>
    </source>
</evidence>
<protein>
    <submittedName>
        <fullName evidence="1">Uncharacterized protein</fullName>
    </submittedName>
</protein>
<accession>A0A3D9B207</accession>
<dbReference type="RefSeq" id="WP_115928050.1">
    <property type="nucleotide sequence ID" value="NZ_QNVV01000007.1"/>
</dbReference>